<feature type="compositionally biased region" description="Polar residues" evidence="1">
    <location>
        <begin position="113"/>
        <end position="122"/>
    </location>
</feature>
<protein>
    <submittedName>
        <fullName evidence="3">CamS family sex pheromone protein</fullName>
    </submittedName>
</protein>
<keyword evidence="4" id="KW-1185">Reference proteome</keyword>
<dbReference type="PROSITE" id="PS51257">
    <property type="entry name" value="PROKAR_LIPOPROTEIN"/>
    <property type="match status" value="1"/>
</dbReference>
<comment type="caution">
    <text evidence="3">The sequence shown here is derived from an EMBL/GenBank/DDBJ whole genome shotgun (WGS) entry which is preliminary data.</text>
</comment>
<keyword evidence="2" id="KW-0732">Signal</keyword>
<feature type="signal peptide" evidence="2">
    <location>
        <begin position="1"/>
        <end position="21"/>
    </location>
</feature>
<dbReference type="CDD" id="cd13441">
    <property type="entry name" value="CamS_repeat_1"/>
    <property type="match status" value="1"/>
</dbReference>
<feature type="chain" id="PRO_5046197003" evidence="2">
    <location>
        <begin position="22"/>
        <end position="367"/>
    </location>
</feature>
<sequence length="367" mass="39995">MKTKTIKLFSAALAGAFLLSACDGNDQNRQETQTIATEGDYAAILPFDTSDARQKHTSVTSDQGERYNITTGLMELSESHFSTNDVAFKESQFLTYDVLDASDYTTGLLGRASDSNPDGLNQSRDESFDTGNGETVNGVAPLVDIYELDWYSGSELRGISLAMVLSAETTGFDENGDSQSVTISDEQLKVFADAQGKKLNSYLRENFPEISNDTPILIAVYVLSEDAVLPGNYIMQAYCTSSSATFSDINEEWVLLPSEDFTKMDADVASQFTELKNGLIGFTPDDVYIIGEARFKDNALVELNITVNLHAKTAAEAVALSQYISGQTSLFTSTNYELTIDISSDNDHVAVIRRSQGSSDAQTIMLI</sequence>
<dbReference type="Proteomes" id="UP001529340">
    <property type="component" value="Unassembled WGS sequence"/>
</dbReference>
<evidence type="ECO:0000313" key="4">
    <source>
        <dbReference type="Proteomes" id="UP001529340"/>
    </source>
</evidence>
<dbReference type="Gene3D" id="3.10.570.10">
    <property type="entry name" value="sex pheromone staph- cam373 precursor domain"/>
    <property type="match status" value="1"/>
</dbReference>
<proteinExistence type="predicted"/>
<dbReference type="InterPro" id="IPR011426">
    <property type="entry name" value="CamS"/>
</dbReference>
<dbReference type="CDD" id="cd13440">
    <property type="entry name" value="CamS_repeat_2"/>
    <property type="match status" value="1"/>
</dbReference>
<evidence type="ECO:0000256" key="2">
    <source>
        <dbReference type="SAM" id="SignalP"/>
    </source>
</evidence>
<accession>A0ABT7U8X9</accession>
<dbReference type="RefSeq" id="WP_289606555.1">
    <property type="nucleotide sequence ID" value="NZ_JAUDCG010000001.1"/>
</dbReference>
<dbReference type="Pfam" id="PF07537">
    <property type="entry name" value="CamS"/>
    <property type="match status" value="1"/>
</dbReference>
<reference evidence="3" key="1">
    <citation type="submission" date="2023-06" db="EMBL/GenBank/DDBJ databases">
        <title>Identification and characterization of horizontal gene transfer across gut microbiota members of farm animals based on homology search.</title>
        <authorList>
            <person name="Schwarzerova J."/>
            <person name="Nykrynova M."/>
            <person name="Jureckova K."/>
            <person name="Cejkova D."/>
            <person name="Rychlik I."/>
        </authorList>
    </citation>
    <scope>NUCLEOTIDE SEQUENCE</scope>
    <source>
        <strain evidence="3">ET39</strain>
    </source>
</reference>
<feature type="region of interest" description="Disordered" evidence="1">
    <location>
        <begin position="110"/>
        <end position="133"/>
    </location>
</feature>
<organism evidence="3 4">
    <name type="scientific">Amedibacillus dolichus</name>
    <dbReference type="NCBI Taxonomy" id="31971"/>
    <lineage>
        <taxon>Bacteria</taxon>
        <taxon>Bacillati</taxon>
        <taxon>Bacillota</taxon>
        <taxon>Erysipelotrichia</taxon>
        <taxon>Erysipelotrichales</taxon>
        <taxon>Erysipelotrichaceae</taxon>
        <taxon>Amedibacillus</taxon>
    </lineage>
</organism>
<name>A0ABT7U8X9_9FIRM</name>
<evidence type="ECO:0000256" key="1">
    <source>
        <dbReference type="SAM" id="MobiDB-lite"/>
    </source>
</evidence>
<dbReference type="EMBL" id="JAUDCG010000001">
    <property type="protein sequence ID" value="MDM8156083.1"/>
    <property type="molecule type" value="Genomic_DNA"/>
</dbReference>
<reference evidence="3" key="2">
    <citation type="submission" date="2023-06" db="EMBL/GenBank/DDBJ databases">
        <authorList>
            <person name="Zeman M."/>
            <person name="Kubasova T."/>
            <person name="Jahodarova E."/>
            <person name="Nykrynova M."/>
            <person name="Rychlik I."/>
        </authorList>
    </citation>
    <scope>NUCLEOTIDE SEQUENCE</scope>
    <source>
        <strain evidence="3">ET39</strain>
    </source>
</reference>
<evidence type="ECO:0000313" key="3">
    <source>
        <dbReference type="EMBL" id="MDM8156083.1"/>
    </source>
</evidence>
<gene>
    <name evidence="3" type="ORF">QUV96_00345</name>
</gene>